<keyword evidence="6 10" id="KW-0547">Nucleotide-binding</keyword>
<comment type="catalytic activity">
    <reaction evidence="9 10">
        <text>adenosine(37) in tRNA + dimethylallyl diphosphate = N(6)-dimethylallyladenosine(37) in tRNA + diphosphate</text>
        <dbReference type="Rhea" id="RHEA:26482"/>
        <dbReference type="Rhea" id="RHEA-COMP:10162"/>
        <dbReference type="Rhea" id="RHEA-COMP:10375"/>
        <dbReference type="ChEBI" id="CHEBI:33019"/>
        <dbReference type="ChEBI" id="CHEBI:57623"/>
        <dbReference type="ChEBI" id="CHEBI:74411"/>
        <dbReference type="ChEBI" id="CHEBI:74415"/>
        <dbReference type="EC" id="2.5.1.75"/>
    </reaction>
</comment>
<feature type="site" description="Interaction with substrate tRNA" evidence="10">
    <location>
        <position position="146"/>
    </location>
</feature>
<keyword evidence="7 10" id="KW-0067">ATP-binding</keyword>
<protein>
    <recommendedName>
        <fullName evidence="10">tRNA dimethylallyltransferase</fullName>
        <ecNumber evidence="10">2.5.1.75</ecNumber>
    </recommendedName>
    <alternativeName>
        <fullName evidence="10">Dimethylallyl diphosphate:tRNA dimethylallyltransferase</fullName>
        <shortName evidence="10">DMAPP:tRNA dimethylallyltransferase</shortName>
        <shortName evidence="10">DMATase</shortName>
    </alternativeName>
    <alternativeName>
        <fullName evidence="10">Isopentenyl-diphosphate:tRNA isopentenyltransferase</fullName>
        <shortName evidence="10">IPP transferase</shortName>
        <shortName evidence="10">IPPT</shortName>
        <shortName evidence="10">IPTase</shortName>
    </alternativeName>
</protein>
<evidence type="ECO:0000313" key="12">
    <source>
        <dbReference type="Proteomes" id="UP000177579"/>
    </source>
</evidence>
<accession>A0A1F5TRX5</accession>
<evidence type="ECO:0000256" key="3">
    <source>
        <dbReference type="ARBA" id="ARBA00005842"/>
    </source>
</evidence>
<dbReference type="GO" id="GO:0052381">
    <property type="term" value="F:tRNA dimethylallyltransferase activity"/>
    <property type="evidence" value="ECO:0007669"/>
    <property type="project" value="UniProtKB-UniRule"/>
</dbReference>
<dbReference type="Gene3D" id="1.10.20.140">
    <property type="match status" value="1"/>
</dbReference>
<dbReference type="InterPro" id="IPR027417">
    <property type="entry name" value="P-loop_NTPase"/>
</dbReference>
<evidence type="ECO:0000313" key="11">
    <source>
        <dbReference type="EMBL" id="OGF41736.1"/>
    </source>
</evidence>
<gene>
    <name evidence="10" type="primary">miaA</name>
    <name evidence="11" type="ORF">A2531_06185</name>
</gene>
<feature type="binding site" evidence="10">
    <location>
        <begin position="13"/>
        <end position="18"/>
    </location>
    <ligand>
        <name>substrate</name>
    </ligand>
</feature>
<evidence type="ECO:0000256" key="1">
    <source>
        <dbReference type="ARBA" id="ARBA00001946"/>
    </source>
</evidence>
<comment type="cofactor">
    <cofactor evidence="1 10">
        <name>Mg(2+)</name>
        <dbReference type="ChEBI" id="CHEBI:18420"/>
    </cofactor>
</comment>
<dbReference type="EMBL" id="MFGO01000006">
    <property type="protein sequence ID" value="OGF41736.1"/>
    <property type="molecule type" value="Genomic_DNA"/>
</dbReference>
<feature type="region of interest" description="Interaction with substrate tRNA" evidence="10">
    <location>
        <begin position="36"/>
        <end position="39"/>
    </location>
</feature>
<keyword evidence="5 10" id="KW-0819">tRNA processing</keyword>
<comment type="caution">
    <text evidence="11">The sequence shown here is derived from an EMBL/GenBank/DDBJ whole genome shotgun (WGS) entry which is preliminary data.</text>
</comment>
<name>A0A1F5TRX5_9BACT</name>
<dbReference type="Pfam" id="PF01745">
    <property type="entry name" value="IPT"/>
    <property type="match status" value="1"/>
</dbReference>
<evidence type="ECO:0000256" key="7">
    <source>
        <dbReference type="ARBA" id="ARBA00022840"/>
    </source>
</evidence>
<evidence type="ECO:0000256" key="5">
    <source>
        <dbReference type="ARBA" id="ARBA00022694"/>
    </source>
</evidence>
<dbReference type="AlphaFoldDB" id="A0A1F5TRX5"/>
<evidence type="ECO:0000256" key="6">
    <source>
        <dbReference type="ARBA" id="ARBA00022741"/>
    </source>
</evidence>
<dbReference type="EC" id="2.5.1.75" evidence="10"/>
<dbReference type="PANTHER" id="PTHR11088">
    <property type="entry name" value="TRNA DIMETHYLALLYLTRANSFERASE"/>
    <property type="match status" value="1"/>
</dbReference>
<reference evidence="11 12" key="1">
    <citation type="journal article" date="2016" name="Nat. Commun.">
        <title>Thousands of microbial genomes shed light on interconnected biogeochemical processes in an aquifer system.</title>
        <authorList>
            <person name="Anantharaman K."/>
            <person name="Brown C.T."/>
            <person name="Hug L.A."/>
            <person name="Sharon I."/>
            <person name="Castelle C.J."/>
            <person name="Probst A.J."/>
            <person name="Thomas B.C."/>
            <person name="Singh A."/>
            <person name="Wilkins M.J."/>
            <person name="Karaoz U."/>
            <person name="Brodie E.L."/>
            <person name="Williams K.H."/>
            <person name="Hubbard S.S."/>
            <person name="Banfield J.F."/>
        </authorList>
    </citation>
    <scope>NUCLEOTIDE SEQUENCE [LARGE SCALE GENOMIC DNA]</scope>
</reference>
<dbReference type="Proteomes" id="UP000177579">
    <property type="component" value="Unassembled WGS sequence"/>
</dbReference>
<keyword evidence="4 10" id="KW-0808">Transferase</keyword>
<dbReference type="Gene3D" id="3.40.50.300">
    <property type="entry name" value="P-loop containing nucleotide triphosphate hydrolases"/>
    <property type="match status" value="1"/>
</dbReference>
<sequence>MLNNKIIVIVGTTASGKTGLAVKLAYKFNGEIISADSRQVYRYMDIGTGKDLEEYQIKSSIRGGLVPRINRNRRAEKIKIPYHLLDVVDPKTEFNLAKFQKQAYKAMDDIIKRNNLPIIAGGTGLYAQAIVDGYDLSPIKGDKKLREKLEKKDSKQLFAELKRVNSKFAAKLNESDRQNKRRLVRYIEIEKESEKLKSHPPKADQSNYNNKLLAGKSGYDYFVIGLTWPMEVLRERIYKRLIQRLDQEDMVGEVERLHGKHGVSWKRLRSFGLEYKFISMYLQKEIGYEDMVEKLNIAIGQFAKRQMTWLRRWEKQGQKIHWTKTEKDAIILVHNFLK</sequence>
<dbReference type="GO" id="GO:0005524">
    <property type="term" value="F:ATP binding"/>
    <property type="evidence" value="ECO:0007669"/>
    <property type="project" value="UniProtKB-UniRule"/>
</dbReference>
<evidence type="ECO:0000256" key="10">
    <source>
        <dbReference type="HAMAP-Rule" id="MF_00185"/>
    </source>
</evidence>
<evidence type="ECO:0000256" key="8">
    <source>
        <dbReference type="ARBA" id="ARBA00022842"/>
    </source>
</evidence>
<evidence type="ECO:0000256" key="9">
    <source>
        <dbReference type="ARBA" id="ARBA00049563"/>
    </source>
</evidence>
<keyword evidence="8 10" id="KW-0460">Magnesium</keyword>
<organism evidence="11 12">
    <name type="scientific">Candidatus Falkowbacteria bacterium RIFOXYD2_FULL_34_120</name>
    <dbReference type="NCBI Taxonomy" id="1798007"/>
    <lineage>
        <taxon>Bacteria</taxon>
        <taxon>Candidatus Falkowiibacteriota</taxon>
    </lineage>
</organism>
<evidence type="ECO:0000256" key="4">
    <source>
        <dbReference type="ARBA" id="ARBA00022679"/>
    </source>
</evidence>
<comment type="similarity">
    <text evidence="3 10">Belongs to the IPP transferase family.</text>
</comment>
<comment type="function">
    <text evidence="2 10">Catalyzes the transfer of a dimethylallyl group onto the adenine at position 37 in tRNAs that read codons beginning with uridine, leading to the formation of N6-(dimethylallyl)adenosine (i(6)A).</text>
</comment>
<dbReference type="InterPro" id="IPR018022">
    <property type="entry name" value="IPT"/>
</dbReference>
<evidence type="ECO:0000256" key="2">
    <source>
        <dbReference type="ARBA" id="ARBA00003213"/>
    </source>
</evidence>
<dbReference type="SUPFAM" id="SSF52540">
    <property type="entry name" value="P-loop containing nucleoside triphosphate hydrolases"/>
    <property type="match status" value="1"/>
</dbReference>
<proteinExistence type="inferred from homology"/>
<comment type="subunit">
    <text evidence="10">Monomer.</text>
</comment>
<dbReference type="GO" id="GO:0006400">
    <property type="term" value="P:tRNA modification"/>
    <property type="evidence" value="ECO:0007669"/>
    <property type="project" value="TreeGrafter"/>
</dbReference>
<comment type="caution">
    <text evidence="10">Lacks conserved residue(s) required for the propagation of feature annotation.</text>
</comment>
<dbReference type="HAMAP" id="MF_00185">
    <property type="entry name" value="IPP_trans"/>
    <property type="match status" value="1"/>
</dbReference>
<feature type="binding site" evidence="10">
    <location>
        <begin position="11"/>
        <end position="18"/>
    </location>
    <ligand>
        <name>ATP</name>
        <dbReference type="ChEBI" id="CHEBI:30616"/>
    </ligand>
</feature>
<feature type="site" description="Interaction with substrate tRNA" evidence="10">
    <location>
        <position position="123"/>
    </location>
</feature>
<dbReference type="InterPro" id="IPR039657">
    <property type="entry name" value="Dimethylallyltransferase"/>
</dbReference>
<dbReference type="Pfam" id="PF01715">
    <property type="entry name" value="IPPT"/>
    <property type="match status" value="1"/>
</dbReference>
<dbReference type="PANTHER" id="PTHR11088:SF60">
    <property type="entry name" value="TRNA DIMETHYLALLYLTRANSFERASE"/>
    <property type="match status" value="1"/>
</dbReference>